<feature type="compositionally biased region" description="Polar residues" evidence="1">
    <location>
        <begin position="391"/>
        <end position="401"/>
    </location>
</feature>
<keyword evidence="3" id="KW-1185">Reference proteome</keyword>
<accession>A0A067Q4N0</accession>
<feature type="compositionally biased region" description="Basic and acidic residues" evidence="1">
    <location>
        <begin position="325"/>
        <end position="334"/>
    </location>
</feature>
<proteinExistence type="predicted"/>
<sequence length="424" mass="47190">MSYPPPDAFAFPTDSSQFCYNVVDGHDIPICGFHRQQYMLGYDPLAGRGNPYPQWSHDPLPMHFTVPQWYLNPDEHPTFQPIHQQYHAHPPQTIYYPQLAFPQTQMEFLHLHYPAPRPSRPPTPPHQMIHEYFQYLNIPAERGFPVKAENPCSICGLFFQQGTNERTRDFFFRAHKHLAVCQGKLVKVAKMLHVREDGKPKGKGGEGDGSKLGMMAPLSRRAVPKLEERVVDTGGILTTGGSSTSTSVGALALSSIPKPPKPPSAKQLAQILLTKSSLEADPYATNVLPRSIDCVACGKTIPSQFKRDYSITAWNYHKSHCPEIRRGERARREPAALAGDDEAKVQTSDVLGGSAVDSEKTPQPPPLTVPEEDASTPRIPSMSEMHEFLQSRGQLTSSFSDSAPLAHRRMQVPLAKDLSNLRDS</sequence>
<protein>
    <submittedName>
        <fullName evidence="2">Uncharacterized protein</fullName>
    </submittedName>
</protein>
<evidence type="ECO:0000256" key="1">
    <source>
        <dbReference type="SAM" id="MobiDB-lite"/>
    </source>
</evidence>
<reference evidence="3" key="1">
    <citation type="journal article" date="2014" name="Proc. Natl. Acad. Sci. U.S.A.">
        <title>Extensive sampling of basidiomycete genomes demonstrates inadequacy of the white-rot/brown-rot paradigm for wood decay fungi.</title>
        <authorList>
            <person name="Riley R."/>
            <person name="Salamov A.A."/>
            <person name="Brown D.W."/>
            <person name="Nagy L.G."/>
            <person name="Floudas D."/>
            <person name="Held B.W."/>
            <person name="Levasseur A."/>
            <person name="Lombard V."/>
            <person name="Morin E."/>
            <person name="Otillar R."/>
            <person name="Lindquist E.A."/>
            <person name="Sun H."/>
            <person name="LaButti K.M."/>
            <person name="Schmutz J."/>
            <person name="Jabbour D."/>
            <person name="Luo H."/>
            <person name="Baker S.E."/>
            <person name="Pisabarro A.G."/>
            <person name="Walton J.D."/>
            <person name="Blanchette R.A."/>
            <person name="Henrissat B."/>
            <person name="Martin F."/>
            <person name="Cullen D."/>
            <person name="Hibbett D.S."/>
            <person name="Grigoriev I.V."/>
        </authorList>
    </citation>
    <scope>NUCLEOTIDE SEQUENCE [LARGE SCALE GENOMIC DNA]</scope>
    <source>
        <strain evidence="3">MUCL 33604</strain>
    </source>
</reference>
<name>A0A067Q4N0_9AGAM</name>
<dbReference type="EMBL" id="KL197712">
    <property type="protein sequence ID" value="KDQ62013.1"/>
    <property type="molecule type" value="Genomic_DNA"/>
</dbReference>
<dbReference type="Proteomes" id="UP000027265">
    <property type="component" value="Unassembled WGS sequence"/>
</dbReference>
<gene>
    <name evidence="2" type="ORF">JAAARDRAFT_31488</name>
</gene>
<organism evidence="2 3">
    <name type="scientific">Jaapia argillacea MUCL 33604</name>
    <dbReference type="NCBI Taxonomy" id="933084"/>
    <lineage>
        <taxon>Eukaryota</taxon>
        <taxon>Fungi</taxon>
        <taxon>Dikarya</taxon>
        <taxon>Basidiomycota</taxon>
        <taxon>Agaricomycotina</taxon>
        <taxon>Agaricomycetes</taxon>
        <taxon>Agaricomycetidae</taxon>
        <taxon>Jaapiales</taxon>
        <taxon>Jaapiaceae</taxon>
        <taxon>Jaapia</taxon>
    </lineage>
</organism>
<dbReference type="OrthoDB" id="3041264at2759"/>
<evidence type="ECO:0000313" key="3">
    <source>
        <dbReference type="Proteomes" id="UP000027265"/>
    </source>
</evidence>
<feature type="region of interest" description="Disordered" evidence="1">
    <location>
        <begin position="325"/>
        <end position="424"/>
    </location>
</feature>
<dbReference type="AlphaFoldDB" id="A0A067Q4N0"/>
<dbReference type="HOGENOM" id="CLU_647342_0_0_1"/>
<dbReference type="InParanoid" id="A0A067Q4N0"/>
<evidence type="ECO:0000313" key="2">
    <source>
        <dbReference type="EMBL" id="KDQ62013.1"/>
    </source>
</evidence>